<name>A0A5B9PGR6_9BACT</name>
<feature type="compositionally biased region" description="Polar residues" evidence="5">
    <location>
        <begin position="284"/>
        <end position="322"/>
    </location>
</feature>
<proteinExistence type="predicted"/>
<dbReference type="OrthoDB" id="268713at2"/>
<dbReference type="KEGG" id="mff:MFFC18_43440"/>
<dbReference type="GO" id="GO:0016020">
    <property type="term" value="C:membrane"/>
    <property type="evidence" value="ECO:0007669"/>
    <property type="project" value="UniProtKB-SubCell"/>
</dbReference>
<protein>
    <submittedName>
        <fullName evidence="7">Colicin V production protein</fullName>
    </submittedName>
</protein>
<dbReference type="RefSeq" id="WP_084417019.1">
    <property type="nucleotide sequence ID" value="NZ_CP042912.1"/>
</dbReference>
<keyword evidence="8" id="KW-1185">Reference proteome</keyword>
<keyword evidence="3 6" id="KW-1133">Transmembrane helix</keyword>
<feature type="compositionally biased region" description="Polar residues" evidence="5">
    <location>
        <begin position="190"/>
        <end position="219"/>
    </location>
</feature>
<evidence type="ECO:0000256" key="2">
    <source>
        <dbReference type="ARBA" id="ARBA00022692"/>
    </source>
</evidence>
<dbReference type="Proteomes" id="UP000322214">
    <property type="component" value="Chromosome"/>
</dbReference>
<feature type="transmembrane region" description="Helical" evidence="6">
    <location>
        <begin position="31"/>
        <end position="52"/>
    </location>
</feature>
<feature type="region of interest" description="Disordered" evidence="5">
    <location>
        <begin position="190"/>
        <end position="322"/>
    </location>
</feature>
<dbReference type="InterPro" id="IPR003825">
    <property type="entry name" value="Colicin-V_CvpA"/>
</dbReference>
<sequence>MSVYDIAMIIVFLGAIWFGYWKGLAWQVASVAAIFLSYFVAVTFPDALVPYISAEPPFNRFAAMLILFIGTSLIVWTIFASVSKSLKKMELKGFDRQAGALLGAFKGALLCMVITMFSVSLLGEQARDAIHQSKTGYYVVRGIDQLSGFAPAELAQFIHPYVTKFQENIVDENGNLPQQNPIFNGESQQVNDQTQFGNPDGGYQQTPAGDYPQWQTQASPAGYQRPATTPQNGQPQTQPWQGSYQSGTFGSPVPQNNNGYQQGNFGTQGQPQTQWQQPKNSQQFQSPTQWQPPAQTSPTQQNPNGWSTQFPNITEGQNGWPNVQFNVNSKELLERGAGAALDAGKQWLENQRQ</sequence>
<keyword evidence="2 6" id="KW-0812">Transmembrane</keyword>
<evidence type="ECO:0000256" key="1">
    <source>
        <dbReference type="ARBA" id="ARBA00004141"/>
    </source>
</evidence>
<feature type="transmembrane region" description="Helical" evidence="6">
    <location>
        <begin position="6"/>
        <end position="24"/>
    </location>
</feature>
<evidence type="ECO:0000256" key="5">
    <source>
        <dbReference type="SAM" id="MobiDB-lite"/>
    </source>
</evidence>
<reference evidence="7 8" key="1">
    <citation type="submission" date="2019-08" db="EMBL/GenBank/DDBJ databases">
        <title>Deep-cultivation of Planctomycetes and their phenomic and genomic characterization uncovers novel biology.</title>
        <authorList>
            <person name="Wiegand S."/>
            <person name="Jogler M."/>
            <person name="Boedeker C."/>
            <person name="Pinto D."/>
            <person name="Vollmers J."/>
            <person name="Rivas-Marin E."/>
            <person name="Kohn T."/>
            <person name="Peeters S.H."/>
            <person name="Heuer A."/>
            <person name="Rast P."/>
            <person name="Oberbeckmann S."/>
            <person name="Bunk B."/>
            <person name="Jeske O."/>
            <person name="Meyerdierks A."/>
            <person name="Storesund J.E."/>
            <person name="Kallscheuer N."/>
            <person name="Luecker S."/>
            <person name="Lage O.M."/>
            <person name="Pohl T."/>
            <person name="Merkel B.J."/>
            <person name="Hornburger P."/>
            <person name="Mueller R.-W."/>
            <person name="Bruemmer F."/>
            <person name="Labrenz M."/>
            <person name="Spormann A.M."/>
            <person name="Op den Camp H."/>
            <person name="Overmann J."/>
            <person name="Amann R."/>
            <person name="Jetten M.S.M."/>
            <person name="Mascher T."/>
            <person name="Medema M.H."/>
            <person name="Devos D.P."/>
            <person name="Kaster A.-K."/>
            <person name="Ovreas L."/>
            <person name="Rohde M."/>
            <person name="Galperin M.Y."/>
            <person name="Jogler C."/>
        </authorList>
    </citation>
    <scope>NUCLEOTIDE SEQUENCE [LARGE SCALE GENOMIC DNA]</scope>
    <source>
        <strain evidence="7 8">FC18</strain>
    </source>
</reference>
<comment type="subcellular location">
    <subcellularLocation>
        <location evidence="1">Membrane</location>
        <topology evidence="1">Multi-pass membrane protein</topology>
    </subcellularLocation>
</comment>
<dbReference type="PANTHER" id="PTHR37306:SF1">
    <property type="entry name" value="COLICIN V PRODUCTION PROTEIN"/>
    <property type="match status" value="1"/>
</dbReference>
<feature type="transmembrane region" description="Helical" evidence="6">
    <location>
        <begin position="100"/>
        <end position="123"/>
    </location>
</feature>
<evidence type="ECO:0000313" key="8">
    <source>
        <dbReference type="Proteomes" id="UP000322214"/>
    </source>
</evidence>
<dbReference type="GO" id="GO:0009403">
    <property type="term" value="P:toxin biosynthetic process"/>
    <property type="evidence" value="ECO:0007669"/>
    <property type="project" value="InterPro"/>
</dbReference>
<feature type="compositionally biased region" description="Low complexity" evidence="5">
    <location>
        <begin position="255"/>
        <end position="283"/>
    </location>
</feature>
<evidence type="ECO:0000256" key="3">
    <source>
        <dbReference type="ARBA" id="ARBA00022989"/>
    </source>
</evidence>
<organism evidence="7 8">
    <name type="scientific">Mariniblastus fucicola</name>
    <dbReference type="NCBI Taxonomy" id="980251"/>
    <lineage>
        <taxon>Bacteria</taxon>
        <taxon>Pseudomonadati</taxon>
        <taxon>Planctomycetota</taxon>
        <taxon>Planctomycetia</taxon>
        <taxon>Pirellulales</taxon>
        <taxon>Pirellulaceae</taxon>
        <taxon>Mariniblastus</taxon>
    </lineage>
</organism>
<keyword evidence="4 6" id="KW-0472">Membrane</keyword>
<dbReference type="Pfam" id="PF02674">
    <property type="entry name" value="Colicin_V"/>
    <property type="match status" value="1"/>
</dbReference>
<evidence type="ECO:0000313" key="7">
    <source>
        <dbReference type="EMBL" id="QEG24425.1"/>
    </source>
</evidence>
<dbReference type="AlphaFoldDB" id="A0A5B9PGR6"/>
<dbReference type="PANTHER" id="PTHR37306">
    <property type="entry name" value="COLICIN V PRODUCTION PROTEIN"/>
    <property type="match status" value="1"/>
</dbReference>
<feature type="transmembrane region" description="Helical" evidence="6">
    <location>
        <begin position="58"/>
        <end position="79"/>
    </location>
</feature>
<dbReference type="EMBL" id="CP042912">
    <property type="protein sequence ID" value="QEG24425.1"/>
    <property type="molecule type" value="Genomic_DNA"/>
</dbReference>
<dbReference type="STRING" id="980251.GCA_001642875_01227"/>
<feature type="compositionally biased region" description="Low complexity" evidence="5">
    <location>
        <begin position="228"/>
        <end position="241"/>
    </location>
</feature>
<accession>A0A5B9PGR6</accession>
<evidence type="ECO:0000256" key="6">
    <source>
        <dbReference type="SAM" id="Phobius"/>
    </source>
</evidence>
<gene>
    <name evidence="7" type="ORF">MFFC18_43440</name>
</gene>
<evidence type="ECO:0000256" key="4">
    <source>
        <dbReference type="ARBA" id="ARBA00023136"/>
    </source>
</evidence>